<dbReference type="InterPro" id="IPR025050">
    <property type="entry name" value="TraL_transposon"/>
</dbReference>
<dbReference type="EMBL" id="AP035789">
    <property type="protein sequence ID" value="BFO80368.1"/>
    <property type="molecule type" value="Genomic_DNA"/>
</dbReference>
<organism evidence="1">
    <name type="scientific">Prevotella sp. GTC17262</name>
    <dbReference type="NCBI Taxonomy" id="3236797"/>
    <lineage>
        <taxon>Bacteria</taxon>
        <taxon>Pseudomonadati</taxon>
        <taxon>Bacteroidota</taxon>
        <taxon>Bacteroidia</taxon>
        <taxon>Bacteroidales</taxon>
        <taxon>Prevotellaceae</taxon>
        <taxon>Prevotella</taxon>
    </lineage>
</organism>
<gene>
    <name evidence="1" type="ORF">GTC17262_05590</name>
</gene>
<protein>
    <recommendedName>
        <fullName evidence="2">DUF3989 domain-containing protein</fullName>
    </recommendedName>
</protein>
<evidence type="ECO:0000313" key="1">
    <source>
        <dbReference type="EMBL" id="BFO80368.1"/>
    </source>
</evidence>
<reference evidence="1" key="1">
    <citation type="submission" date="2024-07" db="EMBL/GenBank/DDBJ databases">
        <title>Complete genome sequence of Prevotella sp. YM-2024 GTC17262.</title>
        <authorList>
            <person name="Hayashi M."/>
            <person name="Muto Y."/>
            <person name="Tanaka K."/>
            <person name="Niwa H."/>
        </authorList>
    </citation>
    <scope>NUCLEOTIDE SEQUENCE</scope>
    <source>
        <strain evidence="1">GTC17262</strain>
    </source>
</reference>
<name>A0AB33JF67_9BACT</name>
<dbReference type="Pfam" id="PF13150">
    <property type="entry name" value="TraL_transposon"/>
    <property type="match status" value="1"/>
</dbReference>
<proteinExistence type="predicted"/>
<accession>A0AB33JF67</accession>
<evidence type="ECO:0008006" key="2">
    <source>
        <dbReference type="Google" id="ProtNLM"/>
    </source>
</evidence>
<sequence length="111" mass="13090">MKKKEISKKMWRGFWKAYDLRKKAIKAVKACHDSLSMKARRNIILAMLALFALLALYTAGKSLYNLLHYTEREQLRIEHMERLEIIDSSPRKTTIKQSKNYDRTEYAGRPA</sequence>
<dbReference type="AlphaFoldDB" id="A0AB33JF67"/>